<organism evidence="4 5">
    <name type="scientific">Methylobacterium komagatae</name>
    <dbReference type="NCBI Taxonomy" id="374425"/>
    <lineage>
        <taxon>Bacteria</taxon>
        <taxon>Pseudomonadati</taxon>
        <taxon>Pseudomonadota</taxon>
        <taxon>Alphaproteobacteria</taxon>
        <taxon>Hyphomicrobiales</taxon>
        <taxon>Methylobacteriaceae</taxon>
        <taxon>Methylobacterium</taxon>
    </lineage>
</organism>
<dbReference type="Pfam" id="PF16841">
    <property type="entry name" value="CBM60"/>
    <property type="match status" value="2"/>
</dbReference>
<dbReference type="PANTHER" id="PTHR38340">
    <property type="entry name" value="S-LAYER PROTEIN"/>
    <property type="match status" value="1"/>
</dbReference>
<dbReference type="Gene3D" id="2.150.10.10">
    <property type="entry name" value="Serralysin-like metalloprotease, C-terminal"/>
    <property type="match status" value="2"/>
</dbReference>
<evidence type="ECO:0000313" key="4">
    <source>
        <dbReference type="EMBL" id="MFC6791482.1"/>
    </source>
</evidence>
<dbReference type="InterPro" id="IPR031768">
    <property type="entry name" value="CBM60_xylan-bd"/>
</dbReference>
<comment type="subcellular location">
    <subcellularLocation>
        <location evidence="1">Secreted</location>
    </subcellularLocation>
</comment>
<comment type="caution">
    <text evidence="4">The sequence shown here is derived from an EMBL/GenBank/DDBJ whole genome shotgun (WGS) entry which is preliminary data.</text>
</comment>
<evidence type="ECO:0000256" key="1">
    <source>
        <dbReference type="ARBA" id="ARBA00004613"/>
    </source>
</evidence>
<dbReference type="InterPro" id="IPR050557">
    <property type="entry name" value="RTX_toxin/Mannuronan_C5-epim"/>
</dbReference>
<evidence type="ECO:0000313" key="5">
    <source>
        <dbReference type="Proteomes" id="UP001596292"/>
    </source>
</evidence>
<dbReference type="RefSeq" id="WP_378972413.1">
    <property type="nucleotide sequence ID" value="NZ_JBHSWN010000001.1"/>
</dbReference>
<sequence length="867" mass="86609">MADYGSQTQEGGTGDGYISGATVFADANGNGIFDAGEASAISDSLGKFILTNASGTLYSVGGTDTSTNLPIKVTLSAPAGSKFISPLTTLVNALLPPNATAADLAAAESKVLTGLGISLNPGQSLLTLDPIAGAISGDTGATDAYLAGAKIYDTIVVLSAGLSSQGGVSKEVATDSVLSALADKISASVSAGQSVDLGSSVSLQQVLTSAATTAGTTVSADAAESIGNIASSTNAAIDAAVAATSGGTNVFLATSAVQQVATGTTAAAILNNPQGQSLQSVEAQYTGQNLANLVDDAKDNVSAPAENSTTGKLLIQLSGDQYAGNPEFSIYVDGKLVSGNLSEIGGTGTANNAGVSASHTQGQWQTFSVDGVYDTKSAHEITVSFNNDAFGGGNQDRNLYIGKITIAGQEVFGTRNESPTSLYSNSSQSFTTSVAGTIKPVAAGDDTLTIRLSGDQYSGNPNFIVYVDGVAVNGQLSTINGTGISNQEGVSALHSQNQWQTYIVKGNFDPTLAHKVDVVFNNDLYGGQWGDRNLYIGDIKLNGQPVAGSYDSSPVTMLGNGTSTFVTAIAQSGDSADNTGQSTISGGTGKLFVGTNGDTLYGGMAAGAHDTLTAGAGANLLSVKYGDNVLVANSGLDTLQGGSGHDTLYGGGTTALYAGSGGDTLYGGLTSSAHDTLNSGGGNDLLWVSQGNNLLFGGAGLDTLQGGSGHDTLYGGGQSVLYAGTGGDTLYGGLGNGAHDTLRGGAGSDYLAVNQGNNSLYAFGGTDTLHAGSGNDTLYAGNGQALLYGGSGTTTFEIGKFDGNDTIVGGSGTSHVNISGYAGAEAEFKSNSDGSTTITFNSSSQTLTVSGVDELKFLSDNTTHKLP</sequence>
<keyword evidence="5" id="KW-1185">Reference proteome</keyword>
<gene>
    <name evidence="4" type="ORF">ACFQE0_18815</name>
</gene>
<dbReference type="PRINTS" id="PR00313">
    <property type="entry name" value="CABNDNGRPT"/>
</dbReference>
<evidence type="ECO:0000256" key="2">
    <source>
        <dbReference type="ARBA" id="ARBA00022525"/>
    </source>
</evidence>
<feature type="domain" description="Carbohydrate binding module xylan-binding" evidence="3">
    <location>
        <begin position="313"/>
        <end position="411"/>
    </location>
</feature>
<dbReference type="InterPro" id="IPR011049">
    <property type="entry name" value="Serralysin-like_metalloprot_C"/>
</dbReference>
<dbReference type="EMBL" id="JBHSWN010000001">
    <property type="protein sequence ID" value="MFC6791482.1"/>
    <property type="molecule type" value="Genomic_DNA"/>
</dbReference>
<keyword evidence="2" id="KW-0964">Secreted</keyword>
<name>A0ABW2BM03_9HYPH</name>
<proteinExistence type="predicted"/>
<dbReference type="Gene3D" id="2.60.60.40">
    <property type="match status" value="2"/>
</dbReference>
<evidence type="ECO:0000259" key="3">
    <source>
        <dbReference type="Pfam" id="PF16841"/>
    </source>
</evidence>
<dbReference type="Proteomes" id="UP001596292">
    <property type="component" value="Unassembled WGS sequence"/>
</dbReference>
<accession>A0ABW2BM03</accession>
<dbReference type="PANTHER" id="PTHR38340:SF1">
    <property type="entry name" value="S-LAYER PROTEIN"/>
    <property type="match status" value="1"/>
</dbReference>
<dbReference type="InterPro" id="IPR001343">
    <property type="entry name" value="Hemolysn_Ca-bd"/>
</dbReference>
<protein>
    <submittedName>
        <fullName evidence="4">Carbohydrate-binding domain-containing protein</fullName>
    </submittedName>
</protein>
<reference evidence="5" key="1">
    <citation type="journal article" date="2019" name="Int. J. Syst. Evol. Microbiol.">
        <title>The Global Catalogue of Microorganisms (GCM) 10K type strain sequencing project: providing services to taxonomists for standard genome sequencing and annotation.</title>
        <authorList>
            <consortium name="The Broad Institute Genomics Platform"/>
            <consortium name="The Broad Institute Genome Sequencing Center for Infectious Disease"/>
            <person name="Wu L."/>
            <person name="Ma J."/>
        </authorList>
    </citation>
    <scope>NUCLEOTIDE SEQUENCE [LARGE SCALE GENOMIC DNA]</scope>
    <source>
        <strain evidence="5">CCUG 48316</strain>
    </source>
</reference>
<feature type="domain" description="Carbohydrate binding module xylan-binding" evidence="3">
    <location>
        <begin position="447"/>
        <end position="545"/>
    </location>
</feature>
<dbReference type="SUPFAM" id="SSF51120">
    <property type="entry name" value="beta-Roll"/>
    <property type="match status" value="1"/>
</dbReference>
<dbReference type="Pfam" id="PF00353">
    <property type="entry name" value="HemolysinCabind"/>
    <property type="match status" value="5"/>
</dbReference>